<reference evidence="2 3" key="1">
    <citation type="submission" date="2020-08" db="EMBL/GenBank/DDBJ databases">
        <title>Genomic Encyclopedia of Type Strains, Phase III (KMG-III): the genomes of soil and plant-associated and newly described type strains.</title>
        <authorList>
            <person name="Whitman W."/>
        </authorList>
    </citation>
    <scope>NUCLEOTIDE SEQUENCE [LARGE SCALE GENOMIC DNA]</scope>
    <source>
        <strain evidence="2 3">CECT 3287</strain>
    </source>
</reference>
<evidence type="ECO:0008006" key="4">
    <source>
        <dbReference type="Google" id="ProtNLM"/>
    </source>
</evidence>
<proteinExistence type="predicted"/>
<dbReference type="InterPro" id="IPR000415">
    <property type="entry name" value="Nitroreductase-like"/>
</dbReference>
<sequence length="273" mass="29849">MIDPEGRELLISVGAAVFTLRVALRRAGYDTVEELWPEPGDPTLAARVNLTRVVPVDAPTVALAAAIPYRHTNRWPFAQVSVSADMLGQLRDAARREGAVLIAIAPAGRDTVLDLAWGADRWLRDQPEYRRELDRYTDSRLRHDGVPVWAAGPCDALEVVPVRDFAAASPLHRHAEPFEPYPAIMVLATGYDAPIDWLRAGQALQRVLLTATWLGLATMPISQPVEVPAVRKALATRVAGLFPQIVLRVGYGRSQMAGGSPRRSLSEVLMKTG</sequence>
<feature type="region of interest" description="Disordered" evidence="1">
    <location>
        <begin position="254"/>
        <end position="273"/>
    </location>
</feature>
<evidence type="ECO:0000313" key="2">
    <source>
        <dbReference type="EMBL" id="MBB3101469.1"/>
    </source>
</evidence>
<accession>A0A7W5FK66</accession>
<dbReference type="Gene3D" id="3.40.109.10">
    <property type="entry name" value="NADH Oxidase"/>
    <property type="match status" value="1"/>
</dbReference>
<dbReference type="NCBIfam" id="NF047509">
    <property type="entry name" value="Rv3131_FMN_oxido"/>
    <property type="match status" value="1"/>
</dbReference>
<gene>
    <name evidence="2" type="ORF">FHR83_009198</name>
</gene>
<dbReference type="EMBL" id="JACHXF010000039">
    <property type="protein sequence ID" value="MBB3101469.1"/>
    <property type="molecule type" value="Genomic_DNA"/>
</dbReference>
<organism evidence="2 3">
    <name type="scientific">Actinoplanes campanulatus</name>
    <dbReference type="NCBI Taxonomy" id="113559"/>
    <lineage>
        <taxon>Bacteria</taxon>
        <taxon>Bacillati</taxon>
        <taxon>Actinomycetota</taxon>
        <taxon>Actinomycetes</taxon>
        <taxon>Micromonosporales</taxon>
        <taxon>Micromonosporaceae</taxon>
        <taxon>Actinoplanes</taxon>
    </lineage>
</organism>
<comment type="caution">
    <text evidence="2">The sequence shown here is derived from an EMBL/GenBank/DDBJ whole genome shotgun (WGS) entry which is preliminary data.</text>
</comment>
<dbReference type="SUPFAM" id="SSF55469">
    <property type="entry name" value="FMN-dependent nitroreductase-like"/>
    <property type="match status" value="1"/>
</dbReference>
<evidence type="ECO:0000256" key="1">
    <source>
        <dbReference type="SAM" id="MobiDB-lite"/>
    </source>
</evidence>
<dbReference type="GO" id="GO:0016491">
    <property type="term" value="F:oxidoreductase activity"/>
    <property type="evidence" value="ECO:0007669"/>
    <property type="project" value="InterPro"/>
</dbReference>
<keyword evidence="3" id="KW-1185">Reference proteome</keyword>
<dbReference type="AlphaFoldDB" id="A0A7W5FK66"/>
<name>A0A7W5FK66_9ACTN</name>
<evidence type="ECO:0000313" key="3">
    <source>
        <dbReference type="Proteomes" id="UP000590749"/>
    </source>
</evidence>
<protein>
    <recommendedName>
        <fullName evidence="4">Nitroreductase family protein</fullName>
    </recommendedName>
</protein>
<dbReference type="Proteomes" id="UP000590749">
    <property type="component" value="Unassembled WGS sequence"/>
</dbReference>